<dbReference type="EMBL" id="AVOT02060871">
    <property type="protein sequence ID" value="MBW0554243.1"/>
    <property type="molecule type" value="Genomic_DNA"/>
</dbReference>
<keyword evidence="1" id="KW-0815">Transposition</keyword>
<evidence type="ECO:0000256" key="14">
    <source>
        <dbReference type="ARBA" id="ARBA00048173"/>
    </source>
</evidence>
<evidence type="ECO:0000256" key="2">
    <source>
        <dbReference type="ARBA" id="ARBA00022664"/>
    </source>
</evidence>
<dbReference type="InterPro" id="IPR001584">
    <property type="entry name" value="Integrase_cat-core"/>
</dbReference>
<keyword evidence="13" id="KW-0233">DNA recombination</keyword>
<dbReference type="Pfam" id="PF00098">
    <property type="entry name" value="zf-CCHC"/>
    <property type="match status" value="1"/>
</dbReference>
<evidence type="ECO:0000256" key="9">
    <source>
        <dbReference type="ARBA" id="ARBA00022884"/>
    </source>
</evidence>
<dbReference type="OrthoDB" id="1099063at2759"/>
<keyword evidence="4" id="KW-0540">Nuclease</keyword>
<dbReference type="GO" id="GO:0003723">
    <property type="term" value="F:RNA binding"/>
    <property type="evidence" value="ECO:0007669"/>
    <property type="project" value="UniProtKB-KW"/>
</dbReference>
<evidence type="ECO:0008006" key="21">
    <source>
        <dbReference type="Google" id="ProtNLM"/>
    </source>
</evidence>
<dbReference type="SUPFAM" id="SSF57756">
    <property type="entry name" value="Retrovirus zinc finger-like domains"/>
    <property type="match status" value="1"/>
</dbReference>
<keyword evidence="10" id="KW-0229">DNA integration</keyword>
<keyword evidence="12" id="KW-0808">Transferase</keyword>
<evidence type="ECO:0000256" key="4">
    <source>
        <dbReference type="ARBA" id="ARBA00022722"/>
    </source>
</evidence>
<protein>
    <recommendedName>
        <fullName evidence="21">Integrase catalytic domain-containing protein</fullName>
    </recommendedName>
</protein>
<dbReference type="AlphaFoldDB" id="A0A9Q3J175"/>
<dbReference type="GO" id="GO:0015074">
    <property type="term" value="P:DNA integration"/>
    <property type="evidence" value="ECO:0007669"/>
    <property type="project" value="UniProtKB-KW"/>
</dbReference>
<comment type="caution">
    <text evidence="19">The sequence shown here is derived from an EMBL/GenBank/DDBJ whole genome shotgun (WGS) entry which is preliminary data.</text>
</comment>
<dbReference type="GO" id="GO:0016787">
    <property type="term" value="F:hydrolase activity"/>
    <property type="evidence" value="ECO:0007669"/>
    <property type="project" value="UniProtKB-KW"/>
</dbReference>
<sequence length="484" mass="53727">MLNMLVKNGSGAPRPSNMLVLSLRRTFAMFKKLGIEADELEGLLAQSLCHAPATLDQTAFNQLVTAAILSKGNEKPNSTFVRQVILNASAKADDHTRQLSPFVYRVADPPTMPTHTRRPPSPGPPLPWCQASDLRQPPNHLIDKFRAACFHCGRPGHWRADCPTTKGFSNPGRKHRKSVHLWPRALNTSVKGYPRSNSLSITPWIKFLLTAVRPYTCLGLRNLQATYASFMPAVSFSRIRTHLSLSPRWRALKSGAGVFPLFSGMVLSLVVRDHLVTTTFHNDCWWMNITAGEETNELAAETSSPPLIAMNPISFPATLKLSCREWHIRLGHASDKVVRSFLKQHVPSFELKSWQPFYCEVCAKSKSTHRLAKARINIPMNEPLDLLVSDIMGPFTQDPQGYQSDTLAAILDAIAHLKVQLGTSPKALRTDNSKEFISASLTTALSKLGISFHPLLPYSPQENGKAKRLNRTLGDMARAMLSES</sequence>
<evidence type="ECO:0000256" key="13">
    <source>
        <dbReference type="ARBA" id="ARBA00023172"/>
    </source>
</evidence>
<dbReference type="GO" id="GO:0003964">
    <property type="term" value="F:RNA-directed DNA polymerase activity"/>
    <property type="evidence" value="ECO:0007669"/>
    <property type="project" value="UniProtKB-KW"/>
</dbReference>
<evidence type="ECO:0000313" key="19">
    <source>
        <dbReference type="EMBL" id="MBW0554243.1"/>
    </source>
</evidence>
<dbReference type="PANTHER" id="PTHR42648:SF11">
    <property type="entry name" value="TRANSPOSON TY4-P GAG-POL POLYPROTEIN"/>
    <property type="match status" value="1"/>
</dbReference>
<keyword evidence="8" id="KW-0460">Magnesium</keyword>
<comment type="catalytic activity">
    <reaction evidence="15">
        <text>DNA(n) + a 2'-deoxyribonucleoside 5'-triphosphate = DNA(n+1) + diphosphate</text>
        <dbReference type="Rhea" id="RHEA:22508"/>
        <dbReference type="Rhea" id="RHEA-COMP:17339"/>
        <dbReference type="Rhea" id="RHEA-COMP:17340"/>
        <dbReference type="ChEBI" id="CHEBI:33019"/>
        <dbReference type="ChEBI" id="CHEBI:61560"/>
        <dbReference type="ChEBI" id="CHEBI:173112"/>
        <dbReference type="EC" id="2.7.7.7"/>
    </reaction>
</comment>
<dbReference type="PROSITE" id="PS50994">
    <property type="entry name" value="INTEGRASE"/>
    <property type="match status" value="1"/>
</dbReference>
<evidence type="ECO:0000256" key="6">
    <source>
        <dbReference type="ARBA" id="ARBA00022759"/>
    </source>
</evidence>
<dbReference type="GO" id="GO:0006397">
    <property type="term" value="P:mRNA processing"/>
    <property type="evidence" value="ECO:0007669"/>
    <property type="project" value="UniProtKB-KW"/>
</dbReference>
<comment type="catalytic activity">
    <reaction evidence="14">
        <text>DNA(n) + a 2'-deoxyribonucleoside 5'-triphosphate = DNA(n+1) + diphosphate</text>
        <dbReference type="Rhea" id="RHEA:22508"/>
        <dbReference type="Rhea" id="RHEA-COMP:17339"/>
        <dbReference type="Rhea" id="RHEA-COMP:17340"/>
        <dbReference type="ChEBI" id="CHEBI:33019"/>
        <dbReference type="ChEBI" id="CHEBI:61560"/>
        <dbReference type="ChEBI" id="CHEBI:173112"/>
        <dbReference type="EC" id="2.7.7.49"/>
    </reaction>
</comment>
<dbReference type="Gene3D" id="3.30.420.10">
    <property type="entry name" value="Ribonuclease H-like superfamily/Ribonuclease H"/>
    <property type="match status" value="1"/>
</dbReference>
<dbReference type="Gene3D" id="4.10.60.10">
    <property type="entry name" value="Zinc finger, CCHC-type"/>
    <property type="match status" value="1"/>
</dbReference>
<keyword evidence="16" id="KW-0862">Zinc</keyword>
<keyword evidence="6" id="KW-0255">Endonuclease</keyword>
<keyword evidence="12" id="KW-0239">DNA-directed DNA polymerase</keyword>
<dbReference type="PANTHER" id="PTHR42648">
    <property type="entry name" value="TRANSPOSASE, PUTATIVE-RELATED"/>
    <property type="match status" value="1"/>
</dbReference>
<reference evidence="19" key="1">
    <citation type="submission" date="2021-03" db="EMBL/GenBank/DDBJ databases">
        <title>Draft genome sequence of rust myrtle Austropuccinia psidii MF-1, a brazilian biotype.</title>
        <authorList>
            <person name="Quecine M.C."/>
            <person name="Pachon D.M.R."/>
            <person name="Bonatelli M.L."/>
            <person name="Correr F.H."/>
            <person name="Franceschini L.M."/>
            <person name="Leite T.F."/>
            <person name="Margarido G.R.A."/>
            <person name="Almeida C.A."/>
            <person name="Ferrarezi J.A."/>
            <person name="Labate C.A."/>
        </authorList>
    </citation>
    <scope>NUCLEOTIDE SEQUENCE</scope>
    <source>
        <strain evidence="19">MF-1</strain>
    </source>
</reference>
<dbReference type="GO" id="GO:0003887">
    <property type="term" value="F:DNA-directed DNA polymerase activity"/>
    <property type="evidence" value="ECO:0007669"/>
    <property type="project" value="UniProtKB-KW"/>
</dbReference>
<evidence type="ECO:0000256" key="16">
    <source>
        <dbReference type="PROSITE-ProRule" id="PRU00047"/>
    </source>
</evidence>
<dbReference type="SUPFAM" id="SSF53098">
    <property type="entry name" value="Ribonuclease H-like"/>
    <property type="match status" value="1"/>
</dbReference>
<evidence type="ECO:0000256" key="5">
    <source>
        <dbReference type="ARBA" id="ARBA00022723"/>
    </source>
</evidence>
<dbReference type="GO" id="GO:0004519">
    <property type="term" value="F:endonuclease activity"/>
    <property type="evidence" value="ECO:0007669"/>
    <property type="project" value="UniProtKB-KW"/>
</dbReference>
<keyword evidence="7" id="KW-0378">Hydrolase</keyword>
<dbReference type="PROSITE" id="PS50158">
    <property type="entry name" value="ZF_CCHC"/>
    <property type="match status" value="1"/>
</dbReference>
<evidence type="ECO:0000259" key="17">
    <source>
        <dbReference type="PROSITE" id="PS50158"/>
    </source>
</evidence>
<dbReference type="GO" id="GO:0032196">
    <property type="term" value="P:transposition"/>
    <property type="evidence" value="ECO:0007669"/>
    <property type="project" value="UniProtKB-KW"/>
</dbReference>
<evidence type="ECO:0000256" key="8">
    <source>
        <dbReference type="ARBA" id="ARBA00022842"/>
    </source>
</evidence>
<evidence type="ECO:0000256" key="1">
    <source>
        <dbReference type="ARBA" id="ARBA00022578"/>
    </source>
</evidence>
<evidence type="ECO:0000256" key="15">
    <source>
        <dbReference type="ARBA" id="ARBA00049244"/>
    </source>
</evidence>
<dbReference type="InterPro" id="IPR036875">
    <property type="entry name" value="Znf_CCHC_sf"/>
</dbReference>
<keyword evidence="3" id="KW-0548">Nucleotidyltransferase</keyword>
<evidence type="ECO:0000256" key="7">
    <source>
        <dbReference type="ARBA" id="ARBA00022801"/>
    </source>
</evidence>
<evidence type="ECO:0000256" key="12">
    <source>
        <dbReference type="ARBA" id="ARBA00022932"/>
    </source>
</evidence>
<dbReference type="Proteomes" id="UP000765509">
    <property type="component" value="Unassembled WGS sequence"/>
</dbReference>
<dbReference type="SMART" id="SM00343">
    <property type="entry name" value="ZnF_C2HC"/>
    <property type="match status" value="1"/>
</dbReference>
<organism evidence="19 20">
    <name type="scientific">Austropuccinia psidii MF-1</name>
    <dbReference type="NCBI Taxonomy" id="1389203"/>
    <lineage>
        <taxon>Eukaryota</taxon>
        <taxon>Fungi</taxon>
        <taxon>Dikarya</taxon>
        <taxon>Basidiomycota</taxon>
        <taxon>Pucciniomycotina</taxon>
        <taxon>Pucciniomycetes</taxon>
        <taxon>Pucciniales</taxon>
        <taxon>Sphaerophragmiaceae</taxon>
        <taxon>Austropuccinia</taxon>
    </lineage>
</organism>
<keyword evidence="11" id="KW-0695">RNA-directed DNA polymerase</keyword>
<keyword evidence="20" id="KW-1185">Reference proteome</keyword>
<feature type="domain" description="Integrase catalytic" evidence="18">
    <location>
        <begin position="343"/>
        <end position="484"/>
    </location>
</feature>
<gene>
    <name evidence="19" type="ORF">O181_093958</name>
</gene>
<accession>A0A9Q3J175</accession>
<dbReference type="InterPro" id="IPR012337">
    <property type="entry name" value="RNaseH-like_sf"/>
</dbReference>
<keyword evidence="5" id="KW-0479">Metal-binding</keyword>
<feature type="non-terminal residue" evidence="19">
    <location>
        <position position="484"/>
    </location>
</feature>
<dbReference type="GO" id="GO:0006310">
    <property type="term" value="P:DNA recombination"/>
    <property type="evidence" value="ECO:0007669"/>
    <property type="project" value="UniProtKB-KW"/>
</dbReference>
<keyword evidence="16" id="KW-0863">Zinc-finger</keyword>
<proteinExistence type="predicted"/>
<keyword evidence="9" id="KW-0694">RNA-binding</keyword>
<feature type="domain" description="CCHC-type" evidence="17">
    <location>
        <begin position="149"/>
        <end position="163"/>
    </location>
</feature>
<dbReference type="InterPro" id="IPR039537">
    <property type="entry name" value="Retrotran_Ty1/copia-like"/>
</dbReference>
<name>A0A9Q3J175_9BASI</name>
<evidence type="ECO:0000256" key="11">
    <source>
        <dbReference type="ARBA" id="ARBA00022918"/>
    </source>
</evidence>
<dbReference type="GO" id="GO:0005634">
    <property type="term" value="C:nucleus"/>
    <property type="evidence" value="ECO:0007669"/>
    <property type="project" value="UniProtKB-ARBA"/>
</dbReference>
<evidence type="ECO:0000259" key="18">
    <source>
        <dbReference type="PROSITE" id="PS50994"/>
    </source>
</evidence>
<dbReference type="InterPro" id="IPR036397">
    <property type="entry name" value="RNaseH_sf"/>
</dbReference>
<evidence type="ECO:0000256" key="10">
    <source>
        <dbReference type="ARBA" id="ARBA00022908"/>
    </source>
</evidence>
<dbReference type="GO" id="GO:0008270">
    <property type="term" value="F:zinc ion binding"/>
    <property type="evidence" value="ECO:0007669"/>
    <property type="project" value="UniProtKB-KW"/>
</dbReference>
<dbReference type="InterPro" id="IPR001878">
    <property type="entry name" value="Znf_CCHC"/>
</dbReference>
<evidence type="ECO:0000313" key="20">
    <source>
        <dbReference type="Proteomes" id="UP000765509"/>
    </source>
</evidence>
<keyword evidence="2" id="KW-0507">mRNA processing</keyword>
<evidence type="ECO:0000256" key="3">
    <source>
        <dbReference type="ARBA" id="ARBA00022695"/>
    </source>
</evidence>